<organism evidence="5 6">
    <name type="scientific">Caballeronia humi</name>
    <dbReference type="NCBI Taxonomy" id="326474"/>
    <lineage>
        <taxon>Bacteria</taxon>
        <taxon>Pseudomonadati</taxon>
        <taxon>Pseudomonadota</taxon>
        <taxon>Betaproteobacteria</taxon>
        <taxon>Burkholderiales</taxon>
        <taxon>Burkholderiaceae</taxon>
        <taxon>Caballeronia</taxon>
    </lineage>
</organism>
<dbReference type="EC" id="2.7.7.66" evidence="5"/>
<dbReference type="OrthoDB" id="1275217at2"/>
<proteinExistence type="predicted"/>
<dbReference type="Pfam" id="PF10620">
    <property type="entry name" value="MdcG"/>
    <property type="match status" value="1"/>
</dbReference>
<evidence type="ECO:0000313" key="6">
    <source>
        <dbReference type="Proteomes" id="UP000054977"/>
    </source>
</evidence>
<dbReference type="InterPro" id="IPR017557">
    <property type="entry name" value="Holo-ACP_synthase"/>
</dbReference>
<dbReference type="NCBIfam" id="NF002332">
    <property type="entry name" value="PRK01293.1"/>
    <property type="match status" value="1"/>
</dbReference>
<evidence type="ECO:0000256" key="2">
    <source>
        <dbReference type="ARBA" id="ARBA00022695"/>
    </source>
</evidence>
<sequence length="219" mass="23779">MLVSTFDEPLRPHDLLWVSGPDDIRSIAEVPSWAAREWLLQAPVVVRREAVSEAGVVPVGLRGRARNERFAAYVSHEHIVRRVTPEALAEGRAWHTNAALADVPCVQALSRIAPELDRLRLTWGITGSVGFALASGVSTLRQDSDLDLLLRSPKPLPRDEARALLALLQASPAARIDMQIDTGHGGFALAEWAGLTDRVLMKTAHGPVLVSDPWGTDAS</sequence>
<keyword evidence="6" id="KW-1185">Reference proteome</keyword>
<reference evidence="5" key="1">
    <citation type="submission" date="2016-01" db="EMBL/GenBank/DDBJ databases">
        <authorList>
            <person name="Peeters C."/>
        </authorList>
    </citation>
    <scope>NUCLEOTIDE SEQUENCE [LARGE SCALE GENOMIC DNA]</scope>
    <source>
        <strain evidence="5">LMG 22934</strain>
    </source>
</reference>
<keyword evidence="1 5" id="KW-0808">Transferase</keyword>
<dbReference type="InterPro" id="IPR049180">
    <property type="entry name" value="MdcG_C"/>
</dbReference>
<accession>A0A158GKS4</accession>
<dbReference type="NCBIfam" id="TIGR03135">
    <property type="entry name" value="malonate_mdcG"/>
    <property type="match status" value="1"/>
</dbReference>
<gene>
    <name evidence="5" type="primary">mdcG</name>
    <name evidence="5" type="ORF">AWB65_02169</name>
</gene>
<feature type="domain" description="Phosphoribosyl-dephospho-CoA transferase MdcG C-terminal" evidence="3">
    <location>
        <begin position="98"/>
        <end position="213"/>
    </location>
</feature>
<comment type="caution">
    <text evidence="5">The sequence shown here is derived from an EMBL/GenBank/DDBJ whole genome shotgun (WGS) entry which is preliminary data.</text>
</comment>
<dbReference type="RefSeq" id="WP_087667133.1">
    <property type="nucleotide sequence ID" value="NZ_FCNW02000007.1"/>
</dbReference>
<protein>
    <submittedName>
        <fullName evidence="5">Phosphoribosyl-dephospho-CoA transferase</fullName>
        <ecNumber evidence="5">2.7.7.66</ecNumber>
    </submittedName>
</protein>
<dbReference type="Proteomes" id="UP000054977">
    <property type="component" value="Unassembled WGS sequence"/>
</dbReference>
<evidence type="ECO:0000313" key="5">
    <source>
        <dbReference type="EMBL" id="SAL32632.1"/>
    </source>
</evidence>
<keyword evidence="2 5" id="KW-0548">Nucleotidyltransferase</keyword>
<name>A0A158GKS4_9BURK</name>
<feature type="domain" description="Phosphoribosyl-dephospho-CoA transferase MdcG N-terminal" evidence="4">
    <location>
        <begin position="11"/>
        <end position="85"/>
    </location>
</feature>
<evidence type="ECO:0000259" key="4">
    <source>
        <dbReference type="Pfam" id="PF20866"/>
    </source>
</evidence>
<dbReference type="STRING" id="326474.AWB65_02169"/>
<dbReference type="Pfam" id="PF20866">
    <property type="entry name" value="MdcG_N"/>
    <property type="match status" value="1"/>
</dbReference>
<evidence type="ECO:0000259" key="3">
    <source>
        <dbReference type="Pfam" id="PF10620"/>
    </source>
</evidence>
<evidence type="ECO:0000256" key="1">
    <source>
        <dbReference type="ARBA" id="ARBA00022679"/>
    </source>
</evidence>
<dbReference type="InterPro" id="IPR048903">
    <property type="entry name" value="MdcG_N"/>
</dbReference>
<dbReference type="GO" id="GO:0016779">
    <property type="term" value="F:nucleotidyltransferase activity"/>
    <property type="evidence" value="ECO:0007669"/>
    <property type="project" value="UniProtKB-KW"/>
</dbReference>
<dbReference type="AlphaFoldDB" id="A0A158GKS4"/>
<dbReference type="EMBL" id="FCNW02000007">
    <property type="protein sequence ID" value="SAL32632.1"/>
    <property type="molecule type" value="Genomic_DNA"/>
</dbReference>